<accession>A0A2C5Z8T8</accession>
<dbReference type="InterPro" id="IPR002110">
    <property type="entry name" value="Ankyrin_rpt"/>
</dbReference>
<feature type="repeat" description="ANK" evidence="1">
    <location>
        <begin position="590"/>
        <end position="622"/>
    </location>
</feature>
<evidence type="ECO:0000313" key="5">
    <source>
        <dbReference type="Proteomes" id="UP000226431"/>
    </source>
</evidence>
<name>A0A2C5Z8T8_9HYPO</name>
<evidence type="ECO:0000259" key="2">
    <source>
        <dbReference type="Pfam" id="PF06985"/>
    </source>
</evidence>
<reference evidence="4 5" key="1">
    <citation type="submission" date="2017-06" db="EMBL/GenBank/DDBJ databases">
        <title>Ant-infecting Ophiocordyceps genomes reveal a high diversity of potential behavioral manipulation genes and a possible major role for enterotoxins.</title>
        <authorList>
            <person name="De Bekker C."/>
            <person name="Evans H.C."/>
            <person name="Brachmann A."/>
            <person name="Hughes D.P."/>
        </authorList>
    </citation>
    <scope>NUCLEOTIDE SEQUENCE [LARGE SCALE GENOMIC DNA]</scope>
    <source>
        <strain evidence="4 5">Map16</strain>
    </source>
</reference>
<dbReference type="SUPFAM" id="SSF48403">
    <property type="entry name" value="Ankyrin repeat"/>
    <property type="match status" value="1"/>
</dbReference>
<dbReference type="OrthoDB" id="20872at2759"/>
<comment type="caution">
    <text evidence="4">The sequence shown here is derived from an EMBL/GenBank/DDBJ whole genome shotgun (WGS) entry which is preliminary data.</text>
</comment>
<feature type="repeat" description="ANK" evidence="1">
    <location>
        <begin position="488"/>
        <end position="520"/>
    </location>
</feature>
<feature type="domain" description="Heterokaryon incompatibility" evidence="2">
    <location>
        <begin position="22"/>
        <end position="104"/>
    </location>
</feature>
<keyword evidence="5" id="KW-1185">Reference proteome</keyword>
<dbReference type="STRING" id="2004952.A0A2C5Z8T8"/>
<protein>
    <submittedName>
        <fullName evidence="4">Uncharacterized protein</fullName>
    </submittedName>
</protein>
<proteinExistence type="predicted"/>
<dbReference type="Pfam" id="PF26640">
    <property type="entry name" value="DUF8212"/>
    <property type="match status" value="1"/>
</dbReference>
<dbReference type="Gene3D" id="1.25.40.20">
    <property type="entry name" value="Ankyrin repeat-containing domain"/>
    <property type="match status" value="1"/>
</dbReference>
<evidence type="ECO:0000313" key="4">
    <source>
        <dbReference type="EMBL" id="PHH76283.1"/>
    </source>
</evidence>
<dbReference type="InterPro" id="IPR010730">
    <property type="entry name" value="HET"/>
</dbReference>
<dbReference type="PROSITE" id="PS50088">
    <property type="entry name" value="ANK_REPEAT"/>
    <property type="match status" value="4"/>
</dbReference>
<dbReference type="InterPro" id="IPR036770">
    <property type="entry name" value="Ankyrin_rpt-contain_sf"/>
</dbReference>
<dbReference type="PANTHER" id="PTHR10622">
    <property type="entry name" value="HET DOMAIN-CONTAINING PROTEIN"/>
    <property type="match status" value="1"/>
</dbReference>
<organism evidence="4 5">
    <name type="scientific">Ophiocordyceps camponoti-rufipedis</name>
    <dbReference type="NCBI Taxonomy" id="2004952"/>
    <lineage>
        <taxon>Eukaryota</taxon>
        <taxon>Fungi</taxon>
        <taxon>Dikarya</taxon>
        <taxon>Ascomycota</taxon>
        <taxon>Pezizomycotina</taxon>
        <taxon>Sordariomycetes</taxon>
        <taxon>Hypocreomycetidae</taxon>
        <taxon>Hypocreales</taxon>
        <taxon>Ophiocordycipitaceae</taxon>
        <taxon>Ophiocordyceps</taxon>
    </lineage>
</organism>
<dbReference type="PANTHER" id="PTHR10622:SF10">
    <property type="entry name" value="HET DOMAIN-CONTAINING PROTEIN"/>
    <property type="match status" value="1"/>
</dbReference>
<evidence type="ECO:0000259" key="3">
    <source>
        <dbReference type="Pfam" id="PF26640"/>
    </source>
</evidence>
<keyword evidence="1" id="KW-0040">ANK repeat</keyword>
<dbReference type="Proteomes" id="UP000226431">
    <property type="component" value="Unassembled WGS sequence"/>
</dbReference>
<dbReference type="AlphaFoldDB" id="A0A2C5Z8T8"/>
<dbReference type="SMART" id="SM00248">
    <property type="entry name" value="ANK"/>
    <property type="match status" value="7"/>
</dbReference>
<dbReference type="InterPro" id="IPR058525">
    <property type="entry name" value="DUF8212"/>
</dbReference>
<feature type="repeat" description="ANK" evidence="1">
    <location>
        <begin position="521"/>
        <end position="553"/>
    </location>
</feature>
<feature type="repeat" description="ANK" evidence="1">
    <location>
        <begin position="554"/>
        <end position="586"/>
    </location>
</feature>
<dbReference type="EMBL" id="NJES01000171">
    <property type="protein sequence ID" value="PHH76283.1"/>
    <property type="molecule type" value="Genomic_DNA"/>
</dbReference>
<sequence>MRLLRTDNLTVCEFAYGYVPEYAILSHRWGRDEVTLQDVQARDRSKEGFTKIERCCARAREDGFRYVWIDTCCIDKTSSAELSEAINSMFVWYYRADRCYVHLADVPFRSIGESAWFTRGWTLQELLAPPECHFLDESWAHIGTKTLLQQAISDRTGIPLDILSGDTDIEKASIAQKMSWAAKRETTRVEDRAYSLLGVFGINMPLIYGEGERAFFRLQEEIMKVSDDHSLFAWESPDARGGLLATSPAAFLQCGSIVPYNPFDTPHGPWTVSSRGVYVDIRFVGCGRRGLGMAVLHCKDRNRGNKPLAIYLRDTTLTMESFSRAWSERLGSLNMGKLKICQCPVRRICIQTQRLALTGSNDGKGHDGSVEDLYKDDEMAKLMDFGNPDVLLTAPERGEEDLVWLLLTRSDIDVNRMGWNSHTALSFAVEKENEAMVKMLLARSNIKTDIRYGGGWTLLPRAADLNNVNIVKLLVNSDKVNINSTGRNGRAALTIAVVNRNDNLVQVLLQRGVEIETKDSASRTPLMHAITNKDQVLTRILLENGANFEAKDVDGQTPLLHAVRYSVPAIAKLLIDYGANVNFRPQVGPAQHTPLTQAACAGDEAMVRLLLDCGADVEMESMSLTPLLYAALQKHESVVKLLKDRGAATGVRYRLRRGLFLWYGPRHKEETMG</sequence>
<dbReference type="Pfam" id="PF06985">
    <property type="entry name" value="HET"/>
    <property type="match status" value="1"/>
</dbReference>
<dbReference type="PROSITE" id="PS50297">
    <property type="entry name" value="ANK_REP_REGION"/>
    <property type="match status" value="4"/>
</dbReference>
<feature type="domain" description="DUF8212" evidence="3">
    <location>
        <begin position="213"/>
        <end position="236"/>
    </location>
</feature>
<dbReference type="Pfam" id="PF12796">
    <property type="entry name" value="Ank_2"/>
    <property type="match status" value="3"/>
</dbReference>
<evidence type="ECO:0000256" key="1">
    <source>
        <dbReference type="PROSITE-ProRule" id="PRU00023"/>
    </source>
</evidence>
<gene>
    <name evidence="4" type="ORF">CDD80_1664</name>
</gene>